<evidence type="ECO:0000256" key="12">
    <source>
        <dbReference type="PIRNR" id="PIRNR004862"/>
    </source>
</evidence>
<comment type="similarity">
    <text evidence="4 12">Belongs to the FliF family.</text>
</comment>
<dbReference type="Gene3D" id="3.30.300.30">
    <property type="match status" value="1"/>
</dbReference>
<dbReference type="Pfam" id="PF08345">
    <property type="entry name" value="YscJ_FliF_C"/>
    <property type="match status" value="1"/>
</dbReference>
<evidence type="ECO:0000256" key="14">
    <source>
        <dbReference type="SAM" id="Phobius"/>
    </source>
</evidence>
<evidence type="ECO:0000256" key="9">
    <source>
        <dbReference type="ARBA" id="ARBA00023136"/>
    </source>
</evidence>
<keyword evidence="9 14" id="KW-0472">Membrane</keyword>
<dbReference type="GO" id="GO:0005886">
    <property type="term" value="C:plasma membrane"/>
    <property type="evidence" value="ECO:0007669"/>
    <property type="project" value="UniProtKB-SubCell"/>
</dbReference>
<keyword evidence="10 12" id="KW-0975">Bacterial flagellum</keyword>
<evidence type="ECO:0000256" key="6">
    <source>
        <dbReference type="ARBA" id="ARBA00022475"/>
    </source>
</evidence>
<organism evidence="15 16">
    <name type="scientific">Piscirickettsia salmonis</name>
    <dbReference type="NCBI Taxonomy" id="1238"/>
    <lineage>
        <taxon>Bacteria</taxon>
        <taxon>Pseudomonadati</taxon>
        <taxon>Pseudomonadota</taxon>
        <taxon>Gammaproteobacteria</taxon>
        <taxon>Thiotrichales</taxon>
        <taxon>Piscirickettsiaceae</taxon>
        <taxon>Piscirickettsia</taxon>
    </lineage>
</organism>
<evidence type="ECO:0000256" key="10">
    <source>
        <dbReference type="ARBA" id="ARBA00023143"/>
    </source>
</evidence>
<dbReference type="InterPro" id="IPR045851">
    <property type="entry name" value="AMP-bd_C_sf"/>
</dbReference>
<dbReference type="GO" id="GO:0009431">
    <property type="term" value="C:bacterial-type flagellum basal body, MS ring"/>
    <property type="evidence" value="ECO:0007669"/>
    <property type="project" value="InterPro"/>
</dbReference>
<comment type="subcellular location">
    <subcellularLocation>
        <location evidence="2 12">Bacterial flagellum basal body</location>
    </subcellularLocation>
    <subcellularLocation>
        <location evidence="3">Cell membrane</location>
        <topology evidence="3">Multi-pass membrane protein</topology>
    </subcellularLocation>
</comment>
<sequence length="556" mass="61234">MAMNLESASQVIEGFNRLNWLKQVALMIGLSVSIASGVAVIMWTKTSNYEPVFSSVDSLSLPHIVQSLKQSNIEFKLDERRNLILVAKDQVNKARIALAENGVSGRISTGFESLGKDSSFGTSQFMETVRYRHALEGELSRTISSIQGVRSSRVHLAIPKQSSFLKSQKEARASVFINLQGGYLEKSQVAAIVNLVASSVPNLKRSQVSVVDQHGNLLTHAMEGGGFAATERQFAYQRQVESAYVQRILNILEPIVGSGNVRAQVTANVDFTKSEKTQETFNPDMKAVRSEFLLNEEKSGEAGLGGIPGALSNQPPGIGTAPEKAVGEEGAEKTKQTPTSKRNESTRNYEVDRLISHTRGQLGRVMRLTVAVVLNNKTTRDDKGKITAAAIKQDEINRIAQLVRDAVGFDVARGDSLNVVNLPFVKEVTAKPPVIPLWEQGWFISLLKQVLGGLFILILVLFILRPTLRSLAGKSKAELFDQKMQLAREVGIELDANGNPIVPEEEPVVDEFERPLDLPHDSDDQERNINFVKQLVEKDAKLVAQVIKEWVSEDEQ</sequence>
<accession>A0A1L6TGQ0</accession>
<evidence type="ECO:0000256" key="11">
    <source>
        <dbReference type="ARBA" id="ARBA00025936"/>
    </source>
</evidence>
<evidence type="ECO:0000256" key="1">
    <source>
        <dbReference type="ARBA" id="ARBA00003820"/>
    </source>
</evidence>
<feature type="transmembrane region" description="Helical" evidence="14">
    <location>
        <begin position="24"/>
        <end position="43"/>
    </location>
</feature>
<keyword evidence="8 14" id="KW-1133">Transmembrane helix</keyword>
<gene>
    <name evidence="15" type="primary">fliF</name>
    <name evidence="15" type="ORF">KU39_393</name>
</gene>
<dbReference type="RefSeq" id="WP_017378325.1">
    <property type="nucleotide sequence ID" value="NZ_CP012508.1"/>
</dbReference>
<keyword evidence="6" id="KW-1003">Cell membrane</keyword>
<dbReference type="GO" id="GO:0071973">
    <property type="term" value="P:bacterial-type flagellum-dependent cell motility"/>
    <property type="evidence" value="ECO:0007669"/>
    <property type="project" value="InterPro"/>
</dbReference>
<dbReference type="PIRSF" id="PIRSF004862">
    <property type="entry name" value="FliF"/>
    <property type="match status" value="1"/>
</dbReference>
<evidence type="ECO:0000256" key="5">
    <source>
        <dbReference type="ARBA" id="ARBA00017949"/>
    </source>
</evidence>
<evidence type="ECO:0000313" key="16">
    <source>
        <dbReference type="Proteomes" id="UP000029558"/>
    </source>
</evidence>
<evidence type="ECO:0000256" key="7">
    <source>
        <dbReference type="ARBA" id="ARBA00022692"/>
    </source>
</evidence>
<evidence type="ECO:0000256" key="13">
    <source>
        <dbReference type="SAM" id="MobiDB-lite"/>
    </source>
</evidence>
<evidence type="ECO:0000313" key="15">
    <source>
        <dbReference type="EMBL" id="ALB21577.1"/>
    </source>
</evidence>
<evidence type="ECO:0000256" key="3">
    <source>
        <dbReference type="ARBA" id="ARBA00004651"/>
    </source>
</evidence>
<dbReference type="InterPro" id="IPR000067">
    <property type="entry name" value="FlgMring_FliF"/>
</dbReference>
<comment type="subunit">
    <text evidence="11">The basal body constitutes a major portion of the flagellar organelle and consists of four rings (L,P,S, and M) mounted on a central rod. The M ring is integral to the inner membrane of the cell and may be connected to the flagellar rod via the S ring. The S (supramembrane ring) lies just distal to the M ring. The L and P rings lie in the outer membrane and the periplasmic space, respectively.</text>
</comment>
<name>A0A1L6TGQ0_PISSA</name>
<feature type="region of interest" description="Disordered" evidence="13">
    <location>
        <begin position="303"/>
        <end position="346"/>
    </location>
</feature>
<dbReference type="NCBIfam" id="TIGR00206">
    <property type="entry name" value="fliF"/>
    <property type="match status" value="1"/>
</dbReference>
<evidence type="ECO:0000256" key="2">
    <source>
        <dbReference type="ARBA" id="ARBA00004117"/>
    </source>
</evidence>
<feature type="compositionally biased region" description="Basic and acidic residues" evidence="13">
    <location>
        <begin position="325"/>
        <end position="346"/>
    </location>
</feature>
<evidence type="ECO:0000256" key="4">
    <source>
        <dbReference type="ARBA" id="ARBA00007971"/>
    </source>
</evidence>
<dbReference type="AlphaFoldDB" id="A0A1L6TGQ0"/>
<feature type="transmembrane region" description="Helical" evidence="14">
    <location>
        <begin position="442"/>
        <end position="464"/>
    </location>
</feature>
<keyword evidence="15" id="KW-0282">Flagellum</keyword>
<keyword evidence="15" id="KW-0966">Cell projection</keyword>
<dbReference type="InterPro" id="IPR013556">
    <property type="entry name" value="Flag_M-ring_C"/>
</dbReference>
<dbReference type="InterPro" id="IPR043427">
    <property type="entry name" value="YscJ/FliF"/>
</dbReference>
<dbReference type="InterPro" id="IPR006182">
    <property type="entry name" value="FliF_N_dom"/>
</dbReference>
<proteinExistence type="inferred from homology"/>
<comment type="function">
    <text evidence="1 12">The M ring may be actively involved in energy transduction.</text>
</comment>
<keyword evidence="15" id="KW-0969">Cilium</keyword>
<dbReference type="OrthoDB" id="8554211at2"/>
<dbReference type="GO" id="GO:0003774">
    <property type="term" value="F:cytoskeletal motor activity"/>
    <property type="evidence" value="ECO:0007669"/>
    <property type="project" value="InterPro"/>
</dbReference>
<dbReference type="Proteomes" id="UP000029558">
    <property type="component" value="Chromosome"/>
</dbReference>
<dbReference type="Pfam" id="PF01514">
    <property type="entry name" value="YscJ_FliF"/>
    <property type="match status" value="1"/>
</dbReference>
<dbReference type="PANTHER" id="PTHR30046:SF0">
    <property type="entry name" value="FLAGELLAR M-RING PROTEIN"/>
    <property type="match status" value="1"/>
</dbReference>
<reference evidence="15 16" key="1">
    <citation type="journal article" date="2014" name="Genome Announc.">
        <title>Comparative Genome Analysis of Two Isolates of the Fish Pathogen Piscirickettsia salmonis from Different Hosts Reveals Major Differences in Virulence-Associated Secretion Systems.</title>
        <authorList>
            <person name="Bohle H."/>
            <person name="Henriquez P."/>
            <person name="Grothusen H."/>
            <person name="Navas E."/>
            <person name="Sandoval A."/>
            <person name="Bustamante F."/>
            <person name="Bustos P."/>
            <person name="Mancilla M."/>
        </authorList>
    </citation>
    <scope>NUCLEOTIDE SEQUENCE [LARGE SCALE GENOMIC DNA]</scope>
    <source>
        <strain evidence="16">B1-32597</strain>
    </source>
</reference>
<dbReference type="PRINTS" id="PR01009">
    <property type="entry name" value="FLGMRINGFLIF"/>
</dbReference>
<evidence type="ECO:0000256" key="8">
    <source>
        <dbReference type="ARBA" id="ARBA00022989"/>
    </source>
</evidence>
<dbReference type="PANTHER" id="PTHR30046">
    <property type="entry name" value="FLAGELLAR M-RING PROTEIN"/>
    <property type="match status" value="1"/>
</dbReference>
<dbReference type="EMBL" id="CP012508">
    <property type="protein sequence ID" value="ALB21577.1"/>
    <property type="molecule type" value="Genomic_DNA"/>
</dbReference>
<protein>
    <recommendedName>
        <fullName evidence="5 12">Flagellar M-ring protein</fullName>
    </recommendedName>
</protein>
<keyword evidence="7 14" id="KW-0812">Transmembrane</keyword>